<organism evidence="2 3">
    <name type="scientific">Candidatus Fervidibacter sacchari</name>
    <dbReference type="NCBI Taxonomy" id="1448929"/>
    <lineage>
        <taxon>Bacteria</taxon>
        <taxon>Candidatus Fervidibacterota</taxon>
        <taxon>Candidatus Fervidibacter</taxon>
    </lineage>
</organism>
<evidence type="ECO:0000259" key="1">
    <source>
        <dbReference type="Pfam" id="PF13411"/>
    </source>
</evidence>
<gene>
    <name evidence="2" type="ORF">M2350_002064</name>
</gene>
<dbReference type="RefSeq" id="WP_259096296.1">
    <property type="nucleotide sequence ID" value="NZ_CP130454.1"/>
</dbReference>
<evidence type="ECO:0000313" key="2">
    <source>
        <dbReference type="EMBL" id="MCS3919651.1"/>
    </source>
</evidence>
<evidence type="ECO:0000313" key="3">
    <source>
        <dbReference type="Proteomes" id="UP001204798"/>
    </source>
</evidence>
<dbReference type="InterPro" id="IPR000551">
    <property type="entry name" value="MerR-type_HTH_dom"/>
</dbReference>
<protein>
    <recommendedName>
        <fullName evidence="1">HTH merR-type domain-containing protein</fullName>
    </recommendedName>
</protein>
<comment type="caution">
    <text evidence="2">The sequence shown here is derived from an EMBL/GenBank/DDBJ whole genome shotgun (WGS) entry which is preliminary data.</text>
</comment>
<dbReference type="Gene3D" id="1.10.1660.10">
    <property type="match status" value="1"/>
</dbReference>
<accession>A0ABT2ENX5</accession>
<feature type="domain" description="HTH merR-type" evidence="1">
    <location>
        <begin position="11"/>
        <end position="68"/>
    </location>
</feature>
<dbReference type="InterPro" id="IPR009061">
    <property type="entry name" value="DNA-bd_dom_put_sf"/>
</dbReference>
<dbReference type="Proteomes" id="UP001204798">
    <property type="component" value="Unassembled WGS sequence"/>
</dbReference>
<dbReference type="SUPFAM" id="SSF46955">
    <property type="entry name" value="Putative DNA-binding domain"/>
    <property type="match status" value="1"/>
</dbReference>
<proteinExistence type="predicted"/>
<dbReference type="EMBL" id="JANUCP010000003">
    <property type="protein sequence ID" value="MCS3919651.1"/>
    <property type="molecule type" value="Genomic_DNA"/>
</dbReference>
<name>A0ABT2ENX5_9BACT</name>
<reference evidence="2 3" key="1">
    <citation type="submission" date="2022-08" db="EMBL/GenBank/DDBJ databases">
        <title>Bacterial and archaeal communities from various locations to study Microbial Dark Matter (Phase II).</title>
        <authorList>
            <person name="Stepanauskas R."/>
        </authorList>
    </citation>
    <scope>NUCLEOTIDE SEQUENCE [LARGE SCALE GENOMIC DNA]</scope>
    <source>
        <strain evidence="2 3">PD1</strain>
    </source>
</reference>
<keyword evidence="3" id="KW-1185">Reference proteome</keyword>
<dbReference type="Pfam" id="PF13411">
    <property type="entry name" value="MerR_1"/>
    <property type="match status" value="1"/>
</dbReference>
<sequence>MARRQASELMTEQEAAEFLGVPVVALSSWRKKGLVPAKQVPGQKGVFYEREKLQQIKQVAQKLAKLGIPSPVSAVLHKRIPVRWMTQLLGISRQRVYQLVPGSLTVENALALLERRAKGNPELERIYRALRDLHRSGQL</sequence>